<keyword evidence="3" id="KW-0862">Zinc</keyword>
<gene>
    <name evidence="6" type="ORF">KIW84_034212</name>
</gene>
<name>A0A9D4Y2W5_PEA</name>
<evidence type="ECO:0000256" key="4">
    <source>
        <dbReference type="RuleBase" id="RU110713"/>
    </source>
</evidence>
<dbReference type="EMBL" id="JAMSHJ010000003">
    <property type="protein sequence ID" value="KAI5429540.1"/>
    <property type="molecule type" value="Genomic_DNA"/>
</dbReference>
<dbReference type="AlphaFoldDB" id="A0A9D4Y2W5"/>
<comment type="caution">
    <text evidence="6">The sequence shown here is derived from an EMBL/GenBank/DDBJ whole genome shotgun (WGS) entry which is preliminary data.</text>
</comment>
<keyword evidence="7" id="KW-1185">Reference proteome</keyword>
<evidence type="ECO:0000313" key="7">
    <source>
        <dbReference type="Proteomes" id="UP001058974"/>
    </source>
</evidence>
<dbReference type="Gramene" id="Psat03G0421200-T1">
    <property type="protein sequence ID" value="KAI5429540.1"/>
    <property type="gene ID" value="KIW84_034212"/>
</dbReference>
<dbReference type="Gramene" id="PSAT_LOCUS12186_t1">
    <property type="protein sequence ID" value="CAL5192287.1"/>
    <property type="gene ID" value="PSAT_LOCUS12186"/>
</dbReference>
<dbReference type="PROSITE" id="PS51792">
    <property type="entry name" value="YIPPEE"/>
    <property type="match status" value="1"/>
</dbReference>
<reference evidence="6 7" key="1">
    <citation type="journal article" date="2022" name="Nat. Genet.">
        <title>Improved pea reference genome and pan-genome highlight genomic features and evolutionary characteristics.</title>
        <authorList>
            <person name="Yang T."/>
            <person name="Liu R."/>
            <person name="Luo Y."/>
            <person name="Hu S."/>
            <person name="Wang D."/>
            <person name="Wang C."/>
            <person name="Pandey M.K."/>
            <person name="Ge S."/>
            <person name="Xu Q."/>
            <person name="Li N."/>
            <person name="Li G."/>
            <person name="Huang Y."/>
            <person name="Saxena R.K."/>
            <person name="Ji Y."/>
            <person name="Li M."/>
            <person name="Yan X."/>
            <person name="He Y."/>
            <person name="Liu Y."/>
            <person name="Wang X."/>
            <person name="Xiang C."/>
            <person name="Varshney R.K."/>
            <person name="Ding H."/>
            <person name="Gao S."/>
            <person name="Zong X."/>
        </authorList>
    </citation>
    <scope>NUCLEOTIDE SEQUENCE [LARGE SCALE GENOMIC DNA]</scope>
    <source>
        <strain evidence="6 7">cv. Zhongwan 6</strain>
    </source>
</reference>
<evidence type="ECO:0000313" key="6">
    <source>
        <dbReference type="EMBL" id="KAI5429540.1"/>
    </source>
</evidence>
<dbReference type="InterPro" id="IPR039058">
    <property type="entry name" value="Yippee_fam"/>
</dbReference>
<evidence type="ECO:0000256" key="3">
    <source>
        <dbReference type="ARBA" id="ARBA00022833"/>
    </source>
</evidence>
<comment type="similarity">
    <text evidence="1 4">Belongs to the yippee family.</text>
</comment>
<sequence>MGRLFLIDLERDFYSCKHCQTPFALAEHLISRAFYCPYGQAYRFDKVVNVSFGEREEQIIIPGLCSTTIDIYCVKCGSILGWKYESDHVENQGYRYRLVIARSKILGPGEDPNVPPLEDA</sequence>
<evidence type="ECO:0000256" key="2">
    <source>
        <dbReference type="ARBA" id="ARBA00022723"/>
    </source>
</evidence>
<accession>A0A9D4Y2W5</accession>
<evidence type="ECO:0000259" key="5">
    <source>
        <dbReference type="PROSITE" id="PS51792"/>
    </source>
</evidence>
<dbReference type="InterPro" id="IPR034751">
    <property type="entry name" value="Yippee"/>
</dbReference>
<dbReference type="PANTHER" id="PTHR13848">
    <property type="entry name" value="PROTEIN YIPPEE-LIKE CG15309-RELATED"/>
    <property type="match status" value="1"/>
</dbReference>
<organism evidence="6 7">
    <name type="scientific">Pisum sativum</name>
    <name type="common">Garden pea</name>
    <name type="synonym">Lathyrus oleraceus</name>
    <dbReference type="NCBI Taxonomy" id="3888"/>
    <lineage>
        <taxon>Eukaryota</taxon>
        <taxon>Viridiplantae</taxon>
        <taxon>Streptophyta</taxon>
        <taxon>Embryophyta</taxon>
        <taxon>Tracheophyta</taxon>
        <taxon>Spermatophyta</taxon>
        <taxon>Magnoliopsida</taxon>
        <taxon>eudicotyledons</taxon>
        <taxon>Gunneridae</taxon>
        <taxon>Pentapetalae</taxon>
        <taxon>rosids</taxon>
        <taxon>fabids</taxon>
        <taxon>Fabales</taxon>
        <taxon>Fabaceae</taxon>
        <taxon>Papilionoideae</taxon>
        <taxon>50 kb inversion clade</taxon>
        <taxon>NPAAA clade</taxon>
        <taxon>Hologalegina</taxon>
        <taxon>IRL clade</taxon>
        <taxon>Fabeae</taxon>
        <taxon>Lathyrus</taxon>
    </lineage>
</organism>
<protein>
    <recommendedName>
        <fullName evidence="4">Protein yippee-like</fullName>
    </recommendedName>
</protein>
<feature type="domain" description="Yippee" evidence="5">
    <location>
        <begin position="12"/>
        <end position="109"/>
    </location>
</feature>
<dbReference type="OrthoDB" id="6407410at2759"/>
<evidence type="ECO:0000256" key="1">
    <source>
        <dbReference type="ARBA" id="ARBA00005613"/>
    </source>
</evidence>
<dbReference type="Gramene" id="Psat3g129600.1">
    <property type="protein sequence ID" value="Psat3g129600.1.cds"/>
    <property type="gene ID" value="Psat3g129600"/>
</dbReference>
<keyword evidence="2" id="KW-0479">Metal-binding</keyword>
<dbReference type="Proteomes" id="UP001058974">
    <property type="component" value="Chromosome 3"/>
</dbReference>
<dbReference type="InterPro" id="IPR004910">
    <property type="entry name" value="Yippee/Mis18/Cereblon"/>
</dbReference>
<dbReference type="Pfam" id="PF03226">
    <property type="entry name" value="Yippee-Mis18"/>
    <property type="match status" value="1"/>
</dbReference>
<proteinExistence type="inferred from homology"/>
<dbReference type="GO" id="GO:0046872">
    <property type="term" value="F:metal ion binding"/>
    <property type="evidence" value="ECO:0007669"/>
    <property type="project" value="UniProtKB-KW"/>
</dbReference>